<sequence length="459" mass="52337">MIEALLDFFQLYTVDADYLPDFWLTMILLYLSAGLYLNDLYNLVKRKSKAETFSLMAIPGVFAVIFVSMLSIFAHVPNLQSIASQAKRLSLLITAIQPQTNLALLLIVFLYPILWGIGLLRQRRHEHGSRKRWVLSCIPDYIAWIILILGIGYHLFFGENILNSVLENAETGDLLALYGSRRTWLYIWMYGIYILVCKEVVLLVGLLSELFLMRIPLRYHSGQNADTFVSFYYLFCQNAIFRGISLLEAALVIPLCGVMLREAASPFSDYSSIMIYAVFLLLTGAGFVVLIAIGPVMRTLSCFDAWGQRKQIRELFCTEYFLMQPVSSNRSFTVTHHFIIDEQDAAGVYYLPLLTDISGWASPRKKAGKWKMLSFADGRTLKLSEHEAEAAKEMLSYASNRLYAQKITGENWSNKNNMPGTEETWNPLMSPATTMYQKLGKIFLGLMVILFMMSYQILK</sequence>
<dbReference type="Proteomes" id="UP000602260">
    <property type="component" value="Unassembled WGS sequence"/>
</dbReference>
<keyword evidence="3" id="KW-1185">Reference proteome</keyword>
<organism evidence="2 3">
    <name type="scientific">Flintibacter faecis</name>
    <dbReference type="NCBI Taxonomy" id="2763047"/>
    <lineage>
        <taxon>Bacteria</taxon>
        <taxon>Bacillati</taxon>
        <taxon>Bacillota</taxon>
        <taxon>Clostridia</taxon>
        <taxon>Eubacteriales</taxon>
        <taxon>Flintibacter</taxon>
    </lineage>
</organism>
<proteinExistence type="predicted"/>
<evidence type="ECO:0000256" key="1">
    <source>
        <dbReference type="SAM" id="Phobius"/>
    </source>
</evidence>
<dbReference type="EMBL" id="JACOPN010000002">
    <property type="protein sequence ID" value="MBC5716516.1"/>
    <property type="molecule type" value="Genomic_DNA"/>
</dbReference>
<feature type="transmembrane region" description="Helical" evidence="1">
    <location>
        <begin position="187"/>
        <end position="212"/>
    </location>
</feature>
<feature type="transmembrane region" description="Helical" evidence="1">
    <location>
        <begin position="102"/>
        <end position="121"/>
    </location>
</feature>
<dbReference type="RefSeq" id="WP_186877944.1">
    <property type="nucleotide sequence ID" value="NZ_JACOPN010000002.1"/>
</dbReference>
<comment type="caution">
    <text evidence="2">The sequence shown here is derived from an EMBL/GenBank/DDBJ whole genome shotgun (WGS) entry which is preliminary data.</text>
</comment>
<reference evidence="2" key="1">
    <citation type="submission" date="2020-08" db="EMBL/GenBank/DDBJ databases">
        <title>Genome public.</title>
        <authorList>
            <person name="Liu C."/>
            <person name="Sun Q."/>
        </authorList>
    </citation>
    <scope>NUCLEOTIDE SEQUENCE</scope>
    <source>
        <strain evidence="2">BX5</strain>
    </source>
</reference>
<evidence type="ECO:0000313" key="3">
    <source>
        <dbReference type="Proteomes" id="UP000602260"/>
    </source>
</evidence>
<keyword evidence="1" id="KW-0812">Transmembrane</keyword>
<accession>A0A8J6J3G0</accession>
<evidence type="ECO:0000313" key="2">
    <source>
        <dbReference type="EMBL" id="MBC5716516.1"/>
    </source>
</evidence>
<feature type="transmembrane region" description="Helical" evidence="1">
    <location>
        <begin position="439"/>
        <end position="458"/>
    </location>
</feature>
<feature type="transmembrane region" description="Helical" evidence="1">
    <location>
        <begin position="22"/>
        <end position="41"/>
    </location>
</feature>
<dbReference type="AlphaFoldDB" id="A0A8J6J3G0"/>
<feature type="transmembrane region" description="Helical" evidence="1">
    <location>
        <begin position="53"/>
        <end position="74"/>
    </location>
</feature>
<name>A0A8J6J3G0_9FIRM</name>
<keyword evidence="1" id="KW-0472">Membrane</keyword>
<feature type="transmembrane region" description="Helical" evidence="1">
    <location>
        <begin position="273"/>
        <end position="293"/>
    </location>
</feature>
<gene>
    <name evidence="2" type="ORF">H8S55_04120</name>
</gene>
<feature type="transmembrane region" description="Helical" evidence="1">
    <location>
        <begin position="133"/>
        <end position="156"/>
    </location>
</feature>
<keyword evidence="1" id="KW-1133">Transmembrane helix</keyword>
<protein>
    <submittedName>
        <fullName evidence="2">Uncharacterized protein</fullName>
    </submittedName>
</protein>
<feature type="transmembrane region" description="Helical" evidence="1">
    <location>
        <begin position="232"/>
        <end position="253"/>
    </location>
</feature>